<dbReference type="InterPro" id="IPR018641">
    <property type="entry name" value="Trfase_1_rSAM/seldom-assoc"/>
</dbReference>
<dbReference type="NCBIfam" id="TIGR04282">
    <property type="entry name" value="glyco_like_cofC"/>
    <property type="match status" value="1"/>
</dbReference>
<organism evidence="1">
    <name type="scientific">hydrothermal vent metagenome</name>
    <dbReference type="NCBI Taxonomy" id="652676"/>
    <lineage>
        <taxon>unclassified sequences</taxon>
        <taxon>metagenomes</taxon>
        <taxon>ecological metagenomes</taxon>
    </lineage>
</organism>
<gene>
    <name evidence="1" type="ORF">MNBD_GAMMA16-2326</name>
</gene>
<dbReference type="InterPro" id="IPR029044">
    <property type="entry name" value="Nucleotide-diphossugar_trans"/>
</dbReference>
<dbReference type="Pfam" id="PF09837">
    <property type="entry name" value="DUF2064"/>
    <property type="match status" value="1"/>
</dbReference>
<proteinExistence type="predicted"/>
<dbReference type="PANTHER" id="PTHR36529:SF1">
    <property type="entry name" value="GLYCOSYLTRANSFERASE"/>
    <property type="match status" value="1"/>
</dbReference>
<sequence length="211" mass="24211">MKEHTLSIIIFTKAPEAGKVKTRLTPYLKAEQAAVLHRQLVEHTLLTVTRSNKKNVVLWCAPDFHHPFFKECKQKYNVALKNQQGTTLGERIAHAFDETLQHSHFSIILGTDCPILNISTIEQAFKKLQQDYDVVISPAEDGGYALLGLKAPYPALFDGINWGHNNVLSQTRQIIKQAKLHHYELETLWDIDRPEDYERLKTHPELKHLCP</sequence>
<protein>
    <recommendedName>
        <fullName evidence="2">Glycosyltransferase</fullName>
    </recommendedName>
</protein>
<accession>A0A3B0ZW72</accession>
<evidence type="ECO:0000313" key="1">
    <source>
        <dbReference type="EMBL" id="VAW84836.1"/>
    </source>
</evidence>
<reference evidence="1" key="1">
    <citation type="submission" date="2018-06" db="EMBL/GenBank/DDBJ databases">
        <authorList>
            <person name="Zhirakovskaya E."/>
        </authorList>
    </citation>
    <scope>NUCLEOTIDE SEQUENCE</scope>
</reference>
<dbReference type="Gene3D" id="3.90.550.10">
    <property type="entry name" value="Spore Coat Polysaccharide Biosynthesis Protein SpsA, Chain A"/>
    <property type="match status" value="1"/>
</dbReference>
<dbReference type="SUPFAM" id="SSF53448">
    <property type="entry name" value="Nucleotide-diphospho-sugar transferases"/>
    <property type="match status" value="1"/>
</dbReference>
<name>A0A3B0ZW72_9ZZZZ</name>
<dbReference type="AlphaFoldDB" id="A0A3B0ZW72"/>
<dbReference type="EMBL" id="UOFO01000053">
    <property type="protein sequence ID" value="VAW84836.1"/>
    <property type="molecule type" value="Genomic_DNA"/>
</dbReference>
<dbReference type="PANTHER" id="PTHR36529">
    <property type="entry name" value="SLL1095 PROTEIN"/>
    <property type="match status" value="1"/>
</dbReference>
<evidence type="ECO:0008006" key="2">
    <source>
        <dbReference type="Google" id="ProtNLM"/>
    </source>
</evidence>